<keyword evidence="3" id="KW-1185">Reference proteome</keyword>
<gene>
    <name evidence="2" type="ORF">EL17_02380</name>
</gene>
<dbReference type="EMBL" id="JMIH01000014">
    <property type="protein sequence ID" value="KEO74541.1"/>
    <property type="molecule type" value="Genomic_DNA"/>
</dbReference>
<proteinExistence type="predicted"/>
<organism evidence="2 3">
    <name type="scientific">Anditalea andensis</name>
    <dbReference type="NCBI Taxonomy" id="1048983"/>
    <lineage>
        <taxon>Bacteria</taxon>
        <taxon>Pseudomonadati</taxon>
        <taxon>Bacteroidota</taxon>
        <taxon>Cytophagia</taxon>
        <taxon>Cytophagales</taxon>
        <taxon>Cytophagaceae</taxon>
        <taxon>Anditalea</taxon>
    </lineage>
</organism>
<dbReference type="Proteomes" id="UP000027821">
    <property type="component" value="Unassembled WGS sequence"/>
</dbReference>
<reference evidence="2 3" key="1">
    <citation type="submission" date="2014-04" db="EMBL/GenBank/DDBJ databases">
        <title>Characterization and application of a salt tolerant electro-active bacterium.</title>
        <authorList>
            <person name="Yang L."/>
            <person name="Wei S."/>
            <person name="Tay Q.X.M."/>
        </authorList>
    </citation>
    <scope>NUCLEOTIDE SEQUENCE [LARGE SCALE GENOMIC DNA]</scope>
    <source>
        <strain evidence="2 3">LY1</strain>
    </source>
</reference>
<comment type="caution">
    <text evidence="2">The sequence shown here is derived from an EMBL/GenBank/DDBJ whole genome shotgun (WGS) entry which is preliminary data.</text>
</comment>
<evidence type="ECO:0000256" key="1">
    <source>
        <dbReference type="SAM" id="Phobius"/>
    </source>
</evidence>
<evidence type="ECO:0000313" key="3">
    <source>
        <dbReference type="Proteomes" id="UP000027821"/>
    </source>
</evidence>
<evidence type="ECO:0000313" key="2">
    <source>
        <dbReference type="EMBL" id="KEO74541.1"/>
    </source>
</evidence>
<protein>
    <submittedName>
        <fullName evidence="2">Uncharacterized protein</fullName>
    </submittedName>
</protein>
<keyword evidence="1" id="KW-0812">Transmembrane</keyword>
<dbReference type="AlphaFoldDB" id="A0A074KX35"/>
<name>A0A074KX35_9BACT</name>
<dbReference type="eggNOG" id="ENOG502ZEUZ">
    <property type="taxonomic scope" value="Bacteria"/>
</dbReference>
<accession>A0A074KX35</accession>
<sequence>MKLGQKYFDFGIKYGVPLTIIGSTIAMSKVKGIGNLLVFGLVTPAMVYYLYTLSQAKANVDA</sequence>
<keyword evidence="1" id="KW-1133">Transmembrane helix</keyword>
<keyword evidence="1" id="KW-0472">Membrane</keyword>
<dbReference type="OrthoDB" id="840264at2"/>
<dbReference type="RefSeq" id="WP_035070332.1">
    <property type="nucleotide sequence ID" value="NZ_JMIH01000014.1"/>
</dbReference>
<feature type="transmembrane region" description="Helical" evidence="1">
    <location>
        <begin position="33"/>
        <end position="51"/>
    </location>
</feature>